<evidence type="ECO:0000256" key="4">
    <source>
        <dbReference type="ARBA" id="ARBA00022691"/>
    </source>
</evidence>
<dbReference type="InterPro" id="IPR007848">
    <property type="entry name" value="Small_mtfrase_dom"/>
</dbReference>
<dbReference type="InterPro" id="IPR040758">
    <property type="entry name" value="PrmC_N"/>
</dbReference>
<dbReference type="GO" id="GO:0102559">
    <property type="term" value="F:peptide chain release factor N(5)-glutamine methyltransferase activity"/>
    <property type="evidence" value="ECO:0007669"/>
    <property type="project" value="UniProtKB-EC"/>
</dbReference>
<evidence type="ECO:0000256" key="2">
    <source>
        <dbReference type="ARBA" id="ARBA00022603"/>
    </source>
</evidence>
<sequence length="166" mass="18424">MKSAQEILQKGKVLLKDLPNSSLEAKLLFFASVSLSEEKFYSEPDVLLSSAQEKKYLRMVKKRLNGVPSAYLTGSKEFWSLSYKVRPGVLIPRPETELLVEKTLELSTGEEEIIVDIGTGCGNIAISLAKELGRAEIYATDISKKALDIARKNVLLQGKSRITHNI</sequence>
<dbReference type="Gene3D" id="1.10.8.10">
    <property type="entry name" value="DNA helicase RuvA subunit, C-terminal domain"/>
    <property type="match status" value="1"/>
</dbReference>
<dbReference type="PANTHER" id="PTHR18895:SF74">
    <property type="entry name" value="MTRF1L RELEASE FACTOR GLUTAMINE METHYLTRANSFERASE"/>
    <property type="match status" value="1"/>
</dbReference>
<dbReference type="SUPFAM" id="SSF53335">
    <property type="entry name" value="S-adenosyl-L-methionine-dependent methyltransferases"/>
    <property type="match status" value="1"/>
</dbReference>
<evidence type="ECO:0000259" key="7">
    <source>
        <dbReference type="Pfam" id="PF17827"/>
    </source>
</evidence>
<organism evidence="8">
    <name type="scientific">marine sediment metagenome</name>
    <dbReference type="NCBI Taxonomy" id="412755"/>
    <lineage>
        <taxon>unclassified sequences</taxon>
        <taxon>metagenomes</taxon>
        <taxon>ecological metagenomes</taxon>
    </lineage>
</organism>
<proteinExistence type="predicted"/>
<keyword evidence="4" id="KW-0949">S-adenosyl-L-methionine</keyword>
<dbReference type="Pfam" id="PF17827">
    <property type="entry name" value="PrmC_N"/>
    <property type="match status" value="1"/>
</dbReference>
<evidence type="ECO:0000256" key="3">
    <source>
        <dbReference type="ARBA" id="ARBA00022679"/>
    </source>
</evidence>
<dbReference type="AlphaFoldDB" id="X1BAH1"/>
<feature type="domain" description="Release factor glutamine methyltransferase N-terminal" evidence="7">
    <location>
        <begin position="6"/>
        <end position="74"/>
    </location>
</feature>
<reference evidence="8" key="1">
    <citation type="journal article" date="2014" name="Front. Microbiol.">
        <title>High frequency of phylogenetically diverse reductive dehalogenase-homologous genes in deep subseafloor sedimentary metagenomes.</title>
        <authorList>
            <person name="Kawai M."/>
            <person name="Futagami T."/>
            <person name="Toyoda A."/>
            <person name="Takaki Y."/>
            <person name="Nishi S."/>
            <person name="Hori S."/>
            <person name="Arai W."/>
            <person name="Tsubouchi T."/>
            <person name="Morono Y."/>
            <person name="Uchiyama I."/>
            <person name="Ito T."/>
            <person name="Fujiyama A."/>
            <person name="Inagaki F."/>
            <person name="Takami H."/>
        </authorList>
    </citation>
    <scope>NUCLEOTIDE SEQUENCE</scope>
    <source>
        <strain evidence="8">Expedition CK06-06</strain>
    </source>
</reference>
<dbReference type="NCBIfam" id="TIGR00536">
    <property type="entry name" value="hemK_fam"/>
    <property type="match status" value="1"/>
</dbReference>
<gene>
    <name evidence="8" type="ORF">S01H4_23859</name>
</gene>
<dbReference type="InterPro" id="IPR029063">
    <property type="entry name" value="SAM-dependent_MTases_sf"/>
</dbReference>
<keyword evidence="3" id="KW-0808">Transferase</keyword>
<comment type="catalytic activity">
    <reaction evidence="5">
        <text>L-glutaminyl-[peptide chain release factor] + S-adenosyl-L-methionine = N(5)-methyl-L-glutaminyl-[peptide chain release factor] + S-adenosyl-L-homocysteine + H(+)</text>
        <dbReference type="Rhea" id="RHEA:42896"/>
        <dbReference type="Rhea" id="RHEA-COMP:10271"/>
        <dbReference type="Rhea" id="RHEA-COMP:10272"/>
        <dbReference type="ChEBI" id="CHEBI:15378"/>
        <dbReference type="ChEBI" id="CHEBI:30011"/>
        <dbReference type="ChEBI" id="CHEBI:57856"/>
        <dbReference type="ChEBI" id="CHEBI:59789"/>
        <dbReference type="ChEBI" id="CHEBI:61891"/>
        <dbReference type="EC" id="2.1.1.297"/>
    </reaction>
</comment>
<dbReference type="InterPro" id="IPR004556">
    <property type="entry name" value="HemK-like"/>
</dbReference>
<dbReference type="EMBL" id="BART01011130">
    <property type="protein sequence ID" value="GAG81118.1"/>
    <property type="molecule type" value="Genomic_DNA"/>
</dbReference>
<dbReference type="PANTHER" id="PTHR18895">
    <property type="entry name" value="HEMK METHYLTRANSFERASE"/>
    <property type="match status" value="1"/>
</dbReference>
<dbReference type="Gene3D" id="3.40.50.150">
    <property type="entry name" value="Vaccinia Virus protein VP39"/>
    <property type="match status" value="1"/>
</dbReference>
<dbReference type="InterPro" id="IPR050320">
    <property type="entry name" value="N5-glutamine_MTase"/>
</dbReference>
<evidence type="ECO:0000313" key="8">
    <source>
        <dbReference type="EMBL" id="GAG81118.1"/>
    </source>
</evidence>
<protein>
    <recommendedName>
        <fullName evidence="1">peptide chain release factor N(5)-glutamine methyltransferase</fullName>
        <ecNumber evidence="1">2.1.1.297</ecNumber>
    </recommendedName>
</protein>
<feature type="domain" description="Methyltransferase small" evidence="6">
    <location>
        <begin position="96"/>
        <end position="156"/>
    </location>
</feature>
<dbReference type="CDD" id="cd02440">
    <property type="entry name" value="AdoMet_MTases"/>
    <property type="match status" value="1"/>
</dbReference>
<dbReference type="EC" id="2.1.1.297" evidence="1"/>
<evidence type="ECO:0000259" key="6">
    <source>
        <dbReference type="Pfam" id="PF05175"/>
    </source>
</evidence>
<evidence type="ECO:0000256" key="5">
    <source>
        <dbReference type="ARBA" id="ARBA00048391"/>
    </source>
</evidence>
<dbReference type="GO" id="GO:0032259">
    <property type="term" value="P:methylation"/>
    <property type="evidence" value="ECO:0007669"/>
    <property type="project" value="UniProtKB-KW"/>
</dbReference>
<name>X1BAH1_9ZZZZ</name>
<comment type="caution">
    <text evidence="8">The sequence shown here is derived from an EMBL/GenBank/DDBJ whole genome shotgun (WGS) entry which is preliminary data.</text>
</comment>
<accession>X1BAH1</accession>
<evidence type="ECO:0000256" key="1">
    <source>
        <dbReference type="ARBA" id="ARBA00012771"/>
    </source>
</evidence>
<keyword evidence="2" id="KW-0489">Methyltransferase</keyword>
<dbReference type="Pfam" id="PF05175">
    <property type="entry name" value="MTS"/>
    <property type="match status" value="1"/>
</dbReference>